<keyword evidence="2" id="KW-0472">Membrane</keyword>
<evidence type="ECO:0000256" key="1">
    <source>
        <dbReference type="SAM" id="MobiDB-lite"/>
    </source>
</evidence>
<dbReference type="PANTHER" id="PTHR23150">
    <property type="entry name" value="SULFATASE MODIFYING FACTOR 1, 2"/>
    <property type="match status" value="1"/>
</dbReference>
<feature type="region of interest" description="Disordered" evidence="1">
    <location>
        <begin position="161"/>
        <end position="195"/>
    </location>
</feature>
<evidence type="ECO:0000313" key="4">
    <source>
        <dbReference type="EMBL" id="VFJ44498.1"/>
    </source>
</evidence>
<dbReference type="SUPFAM" id="SSF56436">
    <property type="entry name" value="C-type lectin-like"/>
    <property type="match status" value="1"/>
</dbReference>
<accession>A0A450RZ20</accession>
<feature type="transmembrane region" description="Helical" evidence="2">
    <location>
        <begin position="133"/>
        <end position="152"/>
    </location>
</feature>
<evidence type="ECO:0000256" key="2">
    <source>
        <dbReference type="SAM" id="Phobius"/>
    </source>
</evidence>
<dbReference type="InterPro" id="IPR051043">
    <property type="entry name" value="Sulfatase_Mod_Factor_Kinase"/>
</dbReference>
<feature type="compositionally biased region" description="Low complexity" evidence="1">
    <location>
        <begin position="167"/>
        <end position="176"/>
    </location>
</feature>
<dbReference type="EMBL" id="CAADEY010000008">
    <property type="protein sequence ID" value="VFJ44498.1"/>
    <property type="molecule type" value="Genomic_DNA"/>
</dbReference>
<feature type="compositionally biased region" description="Pro residues" evidence="1">
    <location>
        <begin position="177"/>
        <end position="190"/>
    </location>
</feature>
<feature type="domain" description="Sulfatase-modifying factor enzyme-like" evidence="3">
    <location>
        <begin position="1022"/>
        <end position="1255"/>
    </location>
</feature>
<feature type="transmembrane region" description="Helical" evidence="2">
    <location>
        <begin position="219"/>
        <end position="242"/>
    </location>
</feature>
<sequence>MHPPAFPLTPFLDSLGGDIPVGIRDYRRIAALLRSGGPWSRERLRDSLAALLAKDPDARRKFLRRFDGFFSAESGPDLTDEAVHRVLAHIEARIQPEKPPKSSAHSLRPRRRKGIAPGSGVSSEPGTAPRWRWAMVLIALAILVAGGGFYLLTAPGPGPQILSDALPESTPSTETDSPPPSESGPEPHPTAAPARRLYPDMPVVARVEYYPLPEPARAWIDYSVLALLFLLVALGYGLYLYLLRRIPEDTFGGFDPAALRHFSLAAVGGPRAPLLDATLLDELADSMGYFQSDLPSRLPDIPASIRATVKNFGIPRIQFARKRRVRSLLVLEDHFAAGGAWNGAAAELAAGMARRGVPVIHGYYQRVPDRFRLAGGGTMQLEDLEDRRQGIVALLFSDEGSGHGSGGYQTGRREPDTAAPGAFARERLARWPMVARLEYGRENGSLRSRTEDAQSPPAFPATPWGIHAAIRGFLTEQGGDRRIGQRLRQRRLSASTREEAVFQRTPDRLDARIAQLLGDALPWARDCALLQPMPLGLADAIRGKFHPHLPPERLGRLFALPGATHTASGLLFSGPVLDVLRGIPAEPVGKGGPPWPDSFRATKAKKVATAPVSDGLGAFLRAALEQAEPPRGEGGKPGLAHLKWEMARERLRLDAGEIDDDLQRMAELARSPLGDALLADLAERPPRDLPDTPRARQRLARFPGNPFRIPRLAAFPLKTWQWVTAAILAMAFAGFLGKGFFDYRAAARESASAVNFEMVGETPAYARLYKRLPAEPPTGEYNAGAALPVYGLVLTDRDGNALWGPEGQARGSQEGQARGSDPTMDAMANLHLAEESRYRLILFGNGYRTMKEFTTRAGHGTRLTIQKRDRWADCREEYPAMGLTVFRCPEGAGARPGEVGLAENRTVGLELSPGNEPAHLSALREELLATDAVDVIYRLRPDPAHDWALARLSETLEADLAPWRDSGRLLWWQAPDSPPVSLDRLPGFARRTEIPVESEAGWRAALAGISFRDRLKDGSLGPEMVVIPAGGFLMGSPENKKGRDPNEGPQHRVSVAKFALGATEVTFAEYGRFARATGRRLPNDEGWGRGNRPVINVSWHDATAYAEWLGEQTGEQYRLPTEAEWEYAARAGTTTPFSTGECIHTDQANYVGTFDYAGCGAKTGMYRGKTVPAGSLPANPWGFHEMHGNVWEWTCSLEKDHYDGNEQRCASNGVGGLRVLRGGSWSGEPGRLRSANRFWLNPDIASGFTGFRLARAF</sequence>
<keyword evidence="2" id="KW-0812">Transmembrane</keyword>
<feature type="compositionally biased region" description="Basic and acidic residues" evidence="1">
    <location>
        <begin position="91"/>
        <end position="100"/>
    </location>
</feature>
<dbReference type="InterPro" id="IPR042095">
    <property type="entry name" value="SUMF_sf"/>
</dbReference>
<name>A0A450RZ20_9GAMM</name>
<organism evidence="4">
    <name type="scientific">Candidatus Kentrum sp. DK</name>
    <dbReference type="NCBI Taxonomy" id="2126562"/>
    <lineage>
        <taxon>Bacteria</taxon>
        <taxon>Pseudomonadati</taxon>
        <taxon>Pseudomonadota</taxon>
        <taxon>Gammaproteobacteria</taxon>
        <taxon>Candidatus Kentrum</taxon>
    </lineage>
</organism>
<dbReference type="GO" id="GO:0120147">
    <property type="term" value="F:formylglycine-generating oxidase activity"/>
    <property type="evidence" value="ECO:0007669"/>
    <property type="project" value="TreeGrafter"/>
</dbReference>
<evidence type="ECO:0000259" key="3">
    <source>
        <dbReference type="Pfam" id="PF03781"/>
    </source>
</evidence>
<dbReference type="Pfam" id="PF03781">
    <property type="entry name" value="FGE-sulfatase"/>
    <property type="match status" value="1"/>
</dbReference>
<dbReference type="AlphaFoldDB" id="A0A450RZ20"/>
<dbReference type="InterPro" id="IPR016187">
    <property type="entry name" value="CTDL_fold"/>
</dbReference>
<reference evidence="4" key="1">
    <citation type="submission" date="2019-02" db="EMBL/GenBank/DDBJ databases">
        <authorList>
            <person name="Gruber-Vodicka R. H."/>
            <person name="Seah K. B. B."/>
        </authorList>
    </citation>
    <scope>NUCLEOTIDE SEQUENCE</scope>
    <source>
        <strain evidence="4">BECK_DK161</strain>
    </source>
</reference>
<dbReference type="InterPro" id="IPR005532">
    <property type="entry name" value="SUMF_dom"/>
</dbReference>
<gene>
    <name evidence="4" type="ORF">BECKDK2373C_GA0170839_100837</name>
</gene>
<dbReference type="Gene3D" id="3.90.1580.10">
    <property type="entry name" value="paralog of FGE (formylglycine-generating enzyme)"/>
    <property type="match status" value="1"/>
</dbReference>
<dbReference type="PANTHER" id="PTHR23150:SF35">
    <property type="entry name" value="BLL6746 PROTEIN"/>
    <property type="match status" value="1"/>
</dbReference>
<feature type="region of interest" description="Disordered" evidence="1">
    <location>
        <begin position="91"/>
        <end position="126"/>
    </location>
</feature>
<protein>
    <submittedName>
        <fullName evidence="4">Formylglycine-generating enzyme, required for sulfatase activity, contains SUMF1/FGE domain</fullName>
    </submittedName>
</protein>
<keyword evidence="2" id="KW-1133">Transmembrane helix</keyword>
<proteinExistence type="predicted"/>